<evidence type="ECO:0000313" key="15">
    <source>
        <dbReference type="Proteomes" id="UP000076503"/>
    </source>
</evidence>
<evidence type="ECO:0000256" key="9">
    <source>
        <dbReference type="PROSITE-ProRule" id="PRU01360"/>
    </source>
</evidence>
<reference evidence="14 15" key="1">
    <citation type="submission" date="2013-07" db="EMBL/GenBank/DDBJ databases">
        <title>Comparative Genomic and Metabolomic Analysis of Twelve Strains of Pseudoalteromonas luteoviolacea.</title>
        <authorList>
            <person name="Vynne N.G."/>
            <person name="Mansson M."/>
            <person name="Gram L."/>
        </authorList>
    </citation>
    <scope>NUCLEOTIDE SEQUENCE [LARGE SCALE GENOMIC DNA]</scope>
    <source>
        <strain evidence="14 15">H33</strain>
    </source>
</reference>
<dbReference type="PATRIC" id="fig|1365251.3.peg.3610"/>
<gene>
    <name evidence="14" type="ORF">N476_20765</name>
</gene>
<dbReference type="RefSeq" id="WP_063362914.1">
    <property type="nucleotide sequence ID" value="NZ_AUXZ01000089.1"/>
</dbReference>
<keyword evidence="5" id="KW-0732">Signal</keyword>
<evidence type="ECO:0000256" key="4">
    <source>
        <dbReference type="ARBA" id="ARBA00022692"/>
    </source>
</evidence>
<evidence type="ECO:0000256" key="5">
    <source>
        <dbReference type="ARBA" id="ARBA00022729"/>
    </source>
</evidence>
<evidence type="ECO:0000313" key="14">
    <source>
        <dbReference type="EMBL" id="KZN48804.1"/>
    </source>
</evidence>
<dbReference type="PROSITE" id="PS52016">
    <property type="entry name" value="TONB_DEPENDENT_REC_3"/>
    <property type="match status" value="1"/>
</dbReference>
<feature type="domain" description="TonB-dependent receptor-like beta-barrel" evidence="12">
    <location>
        <begin position="194"/>
        <end position="635"/>
    </location>
</feature>
<dbReference type="InterPro" id="IPR012910">
    <property type="entry name" value="Plug_dom"/>
</dbReference>
<dbReference type="GO" id="GO:0044718">
    <property type="term" value="P:siderophore transmembrane transport"/>
    <property type="evidence" value="ECO:0007669"/>
    <property type="project" value="TreeGrafter"/>
</dbReference>
<dbReference type="InterPro" id="IPR010100">
    <property type="entry name" value="TonB-dep_Cu_rcpt"/>
</dbReference>
<evidence type="ECO:0008006" key="16">
    <source>
        <dbReference type="Google" id="ProtNLM"/>
    </source>
</evidence>
<comment type="subcellular location">
    <subcellularLocation>
        <location evidence="1 9">Cell outer membrane</location>
        <topology evidence="1 9">Multi-pass membrane protein</topology>
    </subcellularLocation>
</comment>
<dbReference type="EMBL" id="AUXZ01000089">
    <property type="protein sequence ID" value="KZN48804.1"/>
    <property type="molecule type" value="Genomic_DNA"/>
</dbReference>
<dbReference type="GO" id="GO:0015344">
    <property type="term" value="F:siderophore uptake transmembrane transporter activity"/>
    <property type="evidence" value="ECO:0007669"/>
    <property type="project" value="TreeGrafter"/>
</dbReference>
<evidence type="ECO:0000256" key="1">
    <source>
        <dbReference type="ARBA" id="ARBA00004571"/>
    </source>
</evidence>
<dbReference type="AlphaFoldDB" id="A0A167DG97"/>
<evidence type="ECO:0000256" key="2">
    <source>
        <dbReference type="ARBA" id="ARBA00022448"/>
    </source>
</evidence>
<proteinExistence type="inferred from homology"/>
<dbReference type="PANTHER" id="PTHR30069:SF49">
    <property type="entry name" value="OUTER MEMBRANE PROTEIN C"/>
    <property type="match status" value="1"/>
</dbReference>
<dbReference type="InterPro" id="IPR036942">
    <property type="entry name" value="Beta-barrel_TonB_sf"/>
</dbReference>
<dbReference type="InterPro" id="IPR037066">
    <property type="entry name" value="Plug_dom_sf"/>
</dbReference>
<keyword evidence="7 9" id="KW-0472">Membrane</keyword>
<evidence type="ECO:0000259" key="12">
    <source>
        <dbReference type="Pfam" id="PF00593"/>
    </source>
</evidence>
<dbReference type="Proteomes" id="UP000076503">
    <property type="component" value="Unassembled WGS sequence"/>
</dbReference>
<sequence length="675" mass="74925">MKKRLICTAITASIAWQGQAQSEQTMEHIEVIAPMHSPLDIKTDPKATRQPLPAQDGADLLSSIAGFSLVKKGGASSDPVFRGMAGSRINIITDGGVTLGGCGGRMDPPTAYITPQTYDTLTVIKGPQTVLYGPGNSAATVVFERESERLLERGTTGFVNTTLGDFGKRVINSDIKTGTQDYFARVAASYSEADDYQDGDGTSIHSAYEKWNLDTQFAYTPDDTSLYSLTLGRSDGEVAYADRMMDGSLFDRTQVALQMSKSELSGFVTSIEANVFYNNIDHIMDNHSLRQFMPNMMMKTPVSSNPDRRTFGGKVLLNSELNDKTALAYGLDHQQNRHRIRIGRDLENTPVESLTRQETAEFEQTGLFAEVEYSLSQDSQWVSGLRVDDWQATDRRQTRTVMMKVVPNPTADMTRNDTLISGFTRYQAQTENSSYYIGVGRTERFPDYWEVMGGGRGAVDSPSAFLVDHETTNQLDIGWLGQSSAFTHSVSVFFNRIDNYLLTDNLYEKMGMASKVTRNIDAQTYGFEAESRYNVNKNLMATASINYVKGENRTDNIALAQQPPLQLRFALSYTKEKWQFGGLWRVVQGQHRVAIGQGNIAGQDISQSDGFGALALNTSYSQSDDLVFNLGLDNVFDKTYAEHLSRSGTMVSGYSQTSKVNEAGRTVWLNMNWKF</sequence>
<dbReference type="Gene3D" id="2.170.130.10">
    <property type="entry name" value="TonB-dependent receptor, plug domain"/>
    <property type="match status" value="1"/>
</dbReference>
<organism evidence="14 15">
    <name type="scientific">Pseudoalteromonas luteoviolacea H33</name>
    <dbReference type="NCBI Taxonomy" id="1365251"/>
    <lineage>
        <taxon>Bacteria</taxon>
        <taxon>Pseudomonadati</taxon>
        <taxon>Pseudomonadota</taxon>
        <taxon>Gammaproteobacteria</taxon>
        <taxon>Alteromonadales</taxon>
        <taxon>Pseudoalteromonadaceae</taxon>
        <taxon>Pseudoalteromonas</taxon>
    </lineage>
</organism>
<dbReference type="Gene3D" id="2.40.170.20">
    <property type="entry name" value="TonB-dependent receptor, beta-barrel domain"/>
    <property type="match status" value="1"/>
</dbReference>
<keyword evidence="3 9" id="KW-1134">Transmembrane beta strand</keyword>
<dbReference type="OrthoDB" id="5332150at2"/>
<dbReference type="InterPro" id="IPR039426">
    <property type="entry name" value="TonB-dep_rcpt-like"/>
</dbReference>
<dbReference type="PANTHER" id="PTHR30069">
    <property type="entry name" value="TONB-DEPENDENT OUTER MEMBRANE RECEPTOR"/>
    <property type="match status" value="1"/>
</dbReference>
<feature type="short sequence motif" description="TonB C-terminal box" evidence="10">
    <location>
        <begin position="658"/>
        <end position="675"/>
    </location>
</feature>
<dbReference type="GO" id="GO:0009279">
    <property type="term" value="C:cell outer membrane"/>
    <property type="evidence" value="ECO:0007669"/>
    <property type="project" value="UniProtKB-SubCell"/>
</dbReference>
<keyword evidence="8 9" id="KW-0998">Cell outer membrane</keyword>
<protein>
    <recommendedName>
        <fullName evidence="16">TonB-denpendent receptor</fullName>
    </recommendedName>
</protein>
<dbReference type="SUPFAM" id="SSF56935">
    <property type="entry name" value="Porins"/>
    <property type="match status" value="1"/>
</dbReference>
<name>A0A167DG97_9GAMM</name>
<evidence type="ECO:0000256" key="11">
    <source>
        <dbReference type="RuleBase" id="RU003357"/>
    </source>
</evidence>
<dbReference type="PROSITE" id="PS01156">
    <property type="entry name" value="TONB_DEPENDENT_REC_2"/>
    <property type="match status" value="1"/>
</dbReference>
<dbReference type="InterPro" id="IPR010917">
    <property type="entry name" value="TonB_rcpt_CS"/>
</dbReference>
<dbReference type="InterPro" id="IPR000531">
    <property type="entry name" value="Beta-barrel_TonB"/>
</dbReference>
<evidence type="ECO:0000256" key="8">
    <source>
        <dbReference type="ARBA" id="ARBA00023237"/>
    </source>
</evidence>
<dbReference type="Pfam" id="PF07715">
    <property type="entry name" value="Plug"/>
    <property type="match status" value="1"/>
</dbReference>
<comment type="caution">
    <text evidence="14">The sequence shown here is derived from an EMBL/GenBank/DDBJ whole genome shotgun (WGS) entry which is preliminary data.</text>
</comment>
<keyword evidence="6 11" id="KW-0798">TonB box</keyword>
<dbReference type="NCBIfam" id="TIGR01778">
    <property type="entry name" value="TonB-copper"/>
    <property type="match status" value="1"/>
</dbReference>
<evidence type="ECO:0000256" key="3">
    <source>
        <dbReference type="ARBA" id="ARBA00022452"/>
    </source>
</evidence>
<evidence type="ECO:0000256" key="7">
    <source>
        <dbReference type="ARBA" id="ARBA00023136"/>
    </source>
</evidence>
<accession>A0A167DG97</accession>
<evidence type="ECO:0000256" key="6">
    <source>
        <dbReference type="ARBA" id="ARBA00023077"/>
    </source>
</evidence>
<evidence type="ECO:0000256" key="10">
    <source>
        <dbReference type="PROSITE-ProRule" id="PRU10144"/>
    </source>
</evidence>
<feature type="domain" description="TonB-dependent receptor plug" evidence="13">
    <location>
        <begin position="52"/>
        <end position="139"/>
    </location>
</feature>
<comment type="similarity">
    <text evidence="9 11">Belongs to the TonB-dependent receptor family.</text>
</comment>
<evidence type="ECO:0000259" key="13">
    <source>
        <dbReference type="Pfam" id="PF07715"/>
    </source>
</evidence>
<keyword evidence="4 9" id="KW-0812">Transmembrane</keyword>
<keyword evidence="2 9" id="KW-0813">Transport</keyword>
<dbReference type="Pfam" id="PF00593">
    <property type="entry name" value="TonB_dep_Rec_b-barrel"/>
    <property type="match status" value="1"/>
</dbReference>